<gene>
    <name evidence="3" type="ORF">RCZ01_23390</name>
</gene>
<dbReference type="GO" id="GO:0016740">
    <property type="term" value="F:transferase activity"/>
    <property type="evidence" value="ECO:0007669"/>
    <property type="project" value="UniProtKB-KW"/>
</dbReference>
<dbReference type="InterPro" id="IPR027791">
    <property type="entry name" value="Galactosyl_T_C"/>
</dbReference>
<evidence type="ECO:0000313" key="4">
    <source>
        <dbReference type="Proteomes" id="UP000398217"/>
    </source>
</evidence>
<keyword evidence="1" id="KW-0808">Transferase</keyword>
<evidence type="ECO:0000313" key="3">
    <source>
        <dbReference type="EMBL" id="GET47037.1"/>
    </source>
</evidence>
<reference evidence="4" key="1">
    <citation type="journal article" date="2020" name="Int. J. Syst. Evol. Microbiol.">
        <title>Capnocytophaga felis sp. nov. isolated from the feline oral cavity.</title>
        <authorList>
            <person name="Suzuki M."/>
            <person name="Umeda K."/>
            <person name="Kimura M."/>
            <person name="Imaoka K."/>
            <person name="Morikawa S."/>
            <person name="Maeda K."/>
        </authorList>
    </citation>
    <scope>NUCLEOTIDE SEQUENCE [LARGE SCALE GENOMIC DNA]</scope>
    <source>
        <strain evidence="4">KC07070</strain>
    </source>
</reference>
<evidence type="ECO:0000259" key="2">
    <source>
        <dbReference type="Pfam" id="PF02709"/>
    </source>
</evidence>
<keyword evidence="4" id="KW-1185">Reference proteome</keyword>
<dbReference type="Pfam" id="PF02709">
    <property type="entry name" value="Glyco_transf_7C"/>
    <property type="match status" value="1"/>
</dbReference>
<dbReference type="Proteomes" id="UP000398217">
    <property type="component" value="Unassembled WGS sequence"/>
</dbReference>
<organism evidence="3 4">
    <name type="scientific">Capnocytophaga felis</name>
    <dbReference type="NCBI Taxonomy" id="2267611"/>
    <lineage>
        <taxon>Bacteria</taxon>
        <taxon>Pseudomonadati</taxon>
        <taxon>Bacteroidota</taxon>
        <taxon>Flavobacteriia</taxon>
        <taxon>Flavobacteriales</taxon>
        <taxon>Flavobacteriaceae</taxon>
        <taxon>Capnocytophaga</taxon>
    </lineage>
</organism>
<proteinExistence type="predicted"/>
<dbReference type="EMBL" id="BLBC01000018">
    <property type="protein sequence ID" value="GET47037.1"/>
    <property type="molecule type" value="Genomic_DNA"/>
</dbReference>
<dbReference type="RefSeq" id="WP_155285652.1">
    <property type="nucleotide sequence ID" value="NZ_BLBC01000018.1"/>
</dbReference>
<accession>A0A5M4BCP0</accession>
<dbReference type="Gene3D" id="3.90.550.10">
    <property type="entry name" value="Spore Coat Polysaccharide Biosynthesis Protein SpsA, Chain A"/>
    <property type="match status" value="1"/>
</dbReference>
<evidence type="ECO:0000256" key="1">
    <source>
        <dbReference type="ARBA" id="ARBA00022679"/>
    </source>
</evidence>
<dbReference type="OrthoDB" id="9801954at2"/>
<dbReference type="InterPro" id="IPR029044">
    <property type="entry name" value="Nucleotide-diphossugar_trans"/>
</dbReference>
<name>A0A5M4BCP0_9FLAO</name>
<sequence length="255" mass="30137">MDITKKLTIVIPIRIDSKERKRNLDTVLQSLLELTSAYIIILEADKVQKYSYAKIMERIKYIFIEDNDLIFHRTRYLNQLLRMSETNIVGIWDTDVLFDKEQIEKATIEIQNGATLCYPYDGRAVFIGEQESEEIRTDVLLFLNCNSKKSYLPFLARPSVGGAFMVNKRRYIENGGENENFYGWGPEDAERFKRMEILKEPISRIPGFLYHLYHPRGINSTFGFDDRGKNNIKEFLKICKMNIYQIREYIKTWKQ</sequence>
<feature type="domain" description="Galactosyltransferase C-terminal" evidence="2">
    <location>
        <begin position="145"/>
        <end position="214"/>
    </location>
</feature>
<comment type="caution">
    <text evidence="3">The sequence shown here is derived from an EMBL/GenBank/DDBJ whole genome shotgun (WGS) entry which is preliminary data.</text>
</comment>
<dbReference type="SUPFAM" id="SSF53448">
    <property type="entry name" value="Nucleotide-diphospho-sugar transferases"/>
    <property type="match status" value="1"/>
</dbReference>
<protein>
    <recommendedName>
        <fullName evidence="2">Galactosyltransferase C-terminal domain-containing protein</fullName>
    </recommendedName>
</protein>
<dbReference type="AlphaFoldDB" id="A0A5M4BCP0"/>